<dbReference type="EMBL" id="MU002010">
    <property type="protein sequence ID" value="KAF2791624.1"/>
    <property type="molecule type" value="Genomic_DNA"/>
</dbReference>
<evidence type="ECO:0000313" key="1">
    <source>
        <dbReference type="EMBL" id="KAF2791624.1"/>
    </source>
</evidence>
<dbReference type="InterPro" id="IPR013893">
    <property type="entry name" value="RNase_P_Rpp40"/>
</dbReference>
<dbReference type="GO" id="GO:0030681">
    <property type="term" value="C:multimeric ribonuclease P complex"/>
    <property type="evidence" value="ECO:0007669"/>
    <property type="project" value="TreeGrafter"/>
</dbReference>
<organism evidence="1 2">
    <name type="scientific">Melanomma pulvis-pyrius CBS 109.77</name>
    <dbReference type="NCBI Taxonomy" id="1314802"/>
    <lineage>
        <taxon>Eukaryota</taxon>
        <taxon>Fungi</taxon>
        <taxon>Dikarya</taxon>
        <taxon>Ascomycota</taxon>
        <taxon>Pezizomycotina</taxon>
        <taxon>Dothideomycetes</taxon>
        <taxon>Pleosporomycetidae</taxon>
        <taxon>Pleosporales</taxon>
        <taxon>Melanommataceae</taxon>
        <taxon>Melanomma</taxon>
    </lineage>
</organism>
<dbReference type="GO" id="GO:0000171">
    <property type="term" value="F:ribonuclease MRP activity"/>
    <property type="evidence" value="ECO:0007669"/>
    <property type="project" value="TreeGrafter"/>
</dbReference>
<dbReference type="GO" id="GO:0004526">
    <property type="term" value="F:ribonuclease P activity"/>
    <property type="evidence" value="ECO:0007669"/>
    <property type="project" value="TreeGrafter"/>
</dbReference>
<dbReference type="PANTHER" id="PTHR15396:SF1">
    <property type="entry name" value="RIBONUCLEASE P PROTEIN SUBUNIT P40"/>
    <property type="match status" value="1"/>
</dbReference>
<proteinExistence type="predicted"/>
<dbReference type="PANTHER" id="PTHR15396">
    <property type="entry name" value="RIBONUCLEASE P PROTEIN SUBUNIT P40"/>
    <property type="match status" value="1"/>
</dbReference>
<dbReference type="AlphaFoldDB" id="A0A6A6X650"/>
<sequence>MIDIHRDKGPDPKCYFTHSLLPSYIDPQNVSTKKKPFSTFNAQQFSHTLDLILPEEIYDIVRAQLESEGGVAQSQYARVYMKLGELLEGDFFTEYIKKGNIMMLAEGRPLVDNVFSLYEGVLKLELDRPTYERCGLQGTPIEDGGRKHQKARWVVEFDLRAPSMLHGKNLFSRLEWACKNVLNQSLTWLFYNFNPSSAESLPAGNEPISTHHPFIHPITPTTTNIHNVLVPNISVADLPNIYDQDGSLALLEYLHLMSLDSPRIQKSDRIDSFLSRYEVPDFGNGLATKNMVRMRWRGFIPPRFIREVYLLVRKEGLKIAKEEQDAEGGTASQQEGRWAALTAKAFEGFGGGYSVLQFAGRETLSWGFD</sequence>
<dbReference type="GO" id="GO:0001682">
    <property type="term" value="P:tRNA 5'-leader removal"/>
    <property type="evidence" value="ECO:0007669"/>
    <property type="project" value="InterPro"/>
</dbReference>
<gene>
    <name evidence="1" type="ORF">K505DRAFT_363656</name>
</gene>
<dbReference type="GO" id="GO:0000172">
    <property type="term" value="C:ribonuclease MRP complex"/>
    <property type="evidence" value="ECO:0007669"/>
    <property type="project" value="TreeGrafter"/>
</dbReference>
<accession>A0A6A6X650</accession>
<name>A0A6A6X650_9PLEO</name>
<reference evidence="1" key="1">
    <citation type="journal article" date="2020" name="Stud. Mycol.">
        <title>101 Dothideomycetes genomes: a test case for predicting lifestyles and emergence of pathogens.</title>
        <authorList>
            <person name="Haridas S."/>
            <person name="Albert R."/>
            <person name="Binder M."/>
            <person name="Bloem J."/>
            <person name="Labutti K."/>
            <person name="Salamov A."/>
            <person name="Andreopoulos B."/>
            <person name="Baker S."/>
            <person name="Barry K."/>
            <person name="Bills G."/>
            <person name="Bluhm B."/>
            <person name="Cannon C."/>
            <person name="Castanera R."/>
            <person name="Culley D."/>
            <person name="Daum C."/>
            <person name="Ezra D."/>
            <person name="Gonzalez J."/>
            <person name="Henrissat B."/>
            <person name="Kuo A."/>
            <person name="Liang C."/>
            <person name="Lipzen A."/>
            <person name="Lutzoni F."/>
            <person name="Magnuson J."/>
            <person name="Mondo S."/>
            <person name="Nolan M."/>
            <person name="Ohm R."/>
            <person name="Pangilinan J."/>
            <person name="Park H.-J."/>
            <person name="Ramirez L."/>
            <person name="Alfaro M."/>
            <person name="Sun H."/>
            <person name="Tritt A."/>
            <person name="Yoshinaga Y."/>
            <person name="Zwiers L.-H."/>
            <person name="Turgeon B."/>
            <person name="Goodwin S."/>
            <person name="Spatafora J."/>
            <person name="Crous P."/>
            <person name="Grigoriev I."/>
        </authorList>
    </citation>
    <scope>NUCLEOTIDE SEQUENCE</scope>
    <source>
        <strain evidence="1">CBS 109.77</strain>
    </source>
</reference>
<dbReference type="Proteomes" id="UP000799757">
    <property type="component" value="Unassembled WGS sequence"/>
</dbReference>
<dbReference type="GO" id="GO:0000447">
    <property type="term" value="P:endonucleolytic cleavage in ITS1 to separate SSU-rRNA from 5.8S rRNA and LSU-rRNA from tricistronic rRNA transcript (SSU-rRNA, 5.8S rRNA, LSU-rRNA)"/>
    <property type="evidence" value="ECO:0007669"/>
    <property type="project" value="TreeGrafter"/>
</dbReference>
<protein>
    <submittedName>
        <fullName evidence="1">Uncharacterized protein</fullName>
    </submittedName>
</protein>
<evidence type="ECO:0000313" key="2">
    <source>
        <dbReference type="Proteomes" id="UP000799757"/>
    </source>
</evidence>
<keyword evidence="2" id="KW-1185">Reference proteome</keyword>
<dbReference type="OrthoDB" id="63112at2759"/>
<dbReference type="Pfam" id="PF08584">
    <property type="entry name" value="Ribonuc_P_40"/>
    <property type="match status" value="1"/>
</dbReference>